<proteinExistence type="predicted"/>
<dbReference type="Proteomes" id="UP001302316">
    <property type="component" value="Unassembled WGS sequence"/>
</dbReference>
<dbReference type="Pfam" id="PF13385">
    <property type="entry name" value="Laminin_G_3"/>
    <property type="match status" value="2"/>
</dbReference>
<accession>A0AAP6JFR1</accession>
<reference evidence="4 5" key="1">
    <citation type="submission" date="2023-12" db="EMBL/GenBank/DDBJ databases">
        <title>Whole-genome sequencing of halo(alkali)philic microorganisms from hypersaline lakes.</title>
        <authorList>
            <person name="Sorokin D.Y."/>
            <person name="Merkel A.Y."/>
            <person name="Messina E."/>
            <person name="Yakimov M."/>
        </authorList>
    </citation>
    <scope>NUCLEOTIDE SEQUENCE [LARGE SCALE GENOMIC DNA]</scope>
    <source>
        <strain evidence="4 5">AB-CW1</strain>
    </source>
</reference>
<comment type="caution">
    <text evidence="4">The sequence shown here is derived from an EMBL/GenBank/DDBJ whole genome shotgun (WGS) entry which is preliminary data.</text>
</comment>
<evidence type="ECO:0000259" key="3">
    <source>
        <dbReference type="Pfam" id="PF20419"/>
    </source>
</evidence>
<feature type="region of interest" description="Disordered" evidence="1">
    <location>
        <begin position="416"/>
        <end position="449"/>
    </location>
</feature>
<organism evidence="4 5">
    <name type="scientific">Natronospira elongata</name>
    <dbReference type="NCBI Taxonomy" id="3110268"/>
    <lineage>
        <taxon>Bacteria</taxon>
        <taxon>Pseudomonadati</taxon>
        <taxon>Pseudomonadota</taxon>
        <taxon>Gammaproteobacteria</taxon>
        <taxon>Natronospirales</taxon>
        <taxon>Natronospiraceae</taxon>
        <taxon>Natronospira</taxon>
    </lineage>
</organism>
<dbReference type="Pfam" id="PF20419">
    <property type="entry name" value="DUF6701"/>
    <property type="match status" value="1"/>
</dbReference>
<dbReference type="EMBL" id="JAYGII010000023">
    <property type="protein sequence ID" value="MEA5446185.1"/>
    <property type="molecule type" value="Genomic_DNA"/>
</dbReference>
<dbReference type="InterPro" id="IPR013320">
    <property type="entry name" value="ConA-like_dom_sf"/>
</dbReference>
<name>A0AAP6JFR1_9GAMM</name>
<sequence>MKMRQQQAITSSPCFQVWVLLACLIWPGALFADWFDSDWEYRMTISLDADQVEAALNDFPVLINTSNETAEVRTNLANNVAQPEAGDVVFTAGDGITVLAHEVEFWDTTGRLVAWVNVAELDPSDDTQLYIYYGNPNAGDMENVEAVWANNYAMVHHLQESGGLGADLIDSTANNVDGFVGGRANNFPQFVPESQIDGGRRHLGVPASGSTNQPRLEFPHSGAIAIQDEITVEVWGLVESSQPSPNHNPLLWKGDRIGWGNNYHFRIAVVDNEMTWGVTCGSSEVWEHNGTPVWDQWAHYALVLDRAANQLRGYINGQLAMSRSGCGTTVLNTFSDDPVLSGWGERLNPSGQVRYQGGVDELRISSTARTQDWLLTQFNNQNAPEGFHEFGPEETEALDEDLLISWWFDEDWTEQGNQISDQSGNDRTGNANDIDFGPAGSDGAIPDSPGTCGFADVPLSGNITTASDAETNDAHSFTAAFWLKMPLADQSNVNPSILASGNLDGFFARRFEVLGDFRGFDRDLLFMVRQGNENNPRERELSWRPTAGAANDPYGDEWVHITVRHDMDERRLSIYANGSLVETRTYGNQGPSRLVDAGAPFQLGGYSSGTAPAEYQMDEFRFFGRALDSGEIEALSQESRVCFEDADAFIIDAPANASVCGPAEVTITAVDANGNPLTDYQEEIAISTSSNRGVWSVVNANGSFSGGANDGLAGYQFVSADQGSITLALENQSADDLVINVAEVDGDATGASDLVAFRENAFQVQFVDSLGQEIVAGRPHAMEVSALRQDPDTGECGVNANYDGNIGLRAWIERSANDPGGLPPEIAGESLPDNQPGGPNIQLGFDAGTAEMTLDTEDVGQYRIALLDVDSGLVVDEEGDPRPVSGESSQGTARPFGFAIDEIEMDGTSNPGGTTPAAAIFGAAGELFSARVMAVQYQPAADSNDDGVPDDGAVLTATNPTPAFAANGSLDRLNESGAFTPQAGNVGTLTGGTLNETAFSGGSMTLDDELSYDEVGSITLEALVSNYLGAGLEVTGRSSPVGRFTPDRFQVELLEPATLATACNAAFSYLGQDIPYGEAPSVRITPVNVQGTHTQNYARFATEDWWRLEPVSPSYHDEGIPTEFVTSIEVDDGVASHAPDGDDPTADQPEDRGRVLIEFTGSLSHQFIGNNSPDVTPFSAAFEIRLDVIDEDGIAYEASDGSNTFVIDLSFEDSDQIRHGRLNVGNAHGSDRLDLAGIVRTEYYQSEDIGWLPSTGDGCTENLTMEVVRVSGAGDACIIDPDNDSGAGCPGGGEAGKNWSVPPEDGDFNAWFRATNEVGSHVVRPTDMPEWLRYDWSGQDNGHDETPEGTITFGIFDGENRRIDLREAW</sequence>
<feature type="domain" description="DUF6701" evidence="3">
    <location>
        <begin position="762"/>
        <end position="1367"/>
    </location>
</feature>
<feature type="compositionally biased region" description="Polar residues" evidence="1">
    <location>
        <begin position="416"/>
        <end position="431"/>
    </location>
</feature>
<dbReference type="Gene3D" id="2.60.120.200">
    <property type="match status" value="2"/>
</dbReference>
<evidence type="ECO:0000256" key="1">
    <source>
        <dbReference type="SAM" id="MobiDB-lite"/>
    </source>
</evidence>
<evidence type="ECO:0000313" key="4">
    <source>
        <dbReference type="EMBL" id="MEA5446185.1"/>
    </source>
</evidence>
<dbReference type="InterPro" id="IPR046524">
    <property type="entry name" value="DUF6701"/>
</dbReference>
<feature type="domain" description="DUF2341" evidence="2">
    <location>
        <begin position="86"/>
        <end position="147"/>
    </location>
</feature>
<dbReference type="PROSITE" id="PS51257">
    <property type="entry name" value="PROKAR_LIPOPROTEIN"/>
    <property type="match status" value="1"/>
</dbReference>
<dbReference type="Pfam" id="PF10102">
    <property type="entry name" value="DUF2341"/>
    <property type="match status" value="1"/>
</dbReference>
<gene>
    <name evidence="4" type="ORF">VCB98_10175</name>
</gene>
<keyword evidence="5" id="KW-1185">Reference proteome</keyword>
<evidence type="ECO:0000259" key="2">
    <source>
        <dbReference type="Pfam" id="PF10102"/>
    </source>
</evidence>
<dbReference type="InterPro" id="IPR018765">
    <property type="entry name" value="DUF2341"/>
</dbReference>
<protein>
    <submittedName>
        <fullName evidence="4">DUF2341 domain-containing protein</fullName>
    </submittedName>
</protein>
<evidence type="ECO:0000313" key="5">
    <source>
        <dbReference type="Proteomes" id="UP001302316"/>
    </source>
</evidence>
<dbReference type="SUPFAM" id="SSF49899">
    <property type="entry name" value="Concanavalin A-like lectins/glucanases"/>
    <property type="match status" value="2"/>
</dbReference>